<keyword evidence="3" id="KW-1185">Reference proteome</keyword>
<feature type="signal peptide" evidence="1">
    <location>
        <begin position="1"/>
        <end position="23"/>
    </location>
</feature>
<dbReference type="InterPro" id="IPR015943">
    <property type="entry name" value="WD40/YVTN_repeat-like_dom_sf"/>
</dbReference>
<protein>
    <recommendedName>
        <fullName evidence="4">VCBS repeat-containing protein</fullName>
    </recommendedName>
</protein>
<organism evidence="2 3">
    <name type="scientific">Hymenobacter cavernae</name>
    <dbReference type="NCBI Taxonomy" id="2044852"/>
    <lineage>
        <taxon>Bacteria</taxon>
        <taxon>Pseudomonadati</taxon>
        <taxon>Bacteroidota</taxon>
        <taxon>Cytophagia</taxon>
        <taxon>Cytophagales</taxon>
        <taxon>Hymenobacteraceae</taxon>
        <taxon>Hymenobacter</taxon>
    </lineage>
</organism>
<evidence type="ECO:0008006" key="4">
    <source>
        <dbReference type="Google" id="ProtNLM"/>
    </source>
</evidence>
<name>A0ABQ1UCS6_9BACT</name>
<keyword evidence="1" id="KW-0732">Signal</keyword>
<evidence type="ECO:0000256" key="1">
    <source>
        <dbReference type="SAM" id="SignalP"/>
    </source>
</evidence>
<dbReference type="InterPro" id="IPR034641">
    <property type="entry name" value="RGL11"/>
</dbReference>
<accession>A0ABQ1UCS6</accession>
<dbReference type="SUPFAM" id="SSF69318">
    <property type="entry name" value="Integrin alpha N-terminal domain"/>
    <property type="match status" value="1"/>
</dbReference>
<dbReference type="EMBL" id="BMHT01000005">
    <property type="protein sequence ID" value="GGF16049.1"/>
    <property type="molecule type" value="Genomic_DNA"/>
</dbReference>
<dbReference type="Gene3D" id="2.60.120.260">
    <property type="entry name" value="Galactose-binding domain-like"/>
    <property type="match status" value="1"/>
</dbReference>
<dbReference type="PANTHER" id="PTHR43118">
    <property type="entry name" value="RHAMNOGALACTURONAN LYASE (EUROFUNG)"/>
    <property type="match status" value="1"/>
</dbReference>
<proteinExistence type="predicted"/>
<evidence type="ECO:0000313" key="3">
    <source>
        <dbReference type="Proteomes" id="UP000632273"/>
    </source>
</evidence>
<comment type="caution">
    <text evidence="2">The sequence shown here is derived from an EMBL/GenBank/DDBJ whole genome shotgun (WGS) entry which is preliminary data.</text>
</comment>
<sequence>MPIYMKKLLVLAALLGLGQLSNAQTPQRANASATSVSQAQPLPGTVIIPASSFLEEIPKGNIIADAGTLNVPWLFDNTALVLKSATNLMTKVQVPEAGTYTLFVRSQGENNTSFKVAVNDKVTAASFGKDKLSWQAGGTFELQPGTANIKITRINAGPVFDVLVLTKNPSLKEEDIRPFQLNANVKLLKEYTVPLCNAVKFGDVNGDRQTDFMVLEPDFSAHVFDNNGKELWSYKAPTEYTKERSEFEAPSVLWDFDHDGKAEVVHWRFMEGQEWLVMADGRTGKIKRKVAWPTKPLPHVYNNFRLAVGKLHPGAPNDLVVFTDMGGSINVQAYDAKLKSLWSHTEERKKDNLGHYVYPIDLNQDGLDEVLVGSLLLDTNGKKIWDRFDLLPDNHDHADSYKFADVNGDGQLDIVTANSEAGIFIYQAMTGTIIWQNTAEHSQQIQVGNFLRNVPGPQVVVGGRTYGNRQIGEPYLSSQLYWFDNQGNPVKKWPGNPINGNPDFVRGNWRGDGSTDLFWYKFRLNDLGTGELYFPDPVFHMFDFTGKGAEEVITLNRGVLRIYGYTQATYSGKDSKKNLDYLKGTVVNHTHY</sequence>
<reference evidence="3" key="1">
    <citation type="journal article" date="2019" name="Int. J. Syst. Evol. Microbiol.">
        <title>The Global Catalogue of Microorganisms (GCM) 10K type strain sequencing project: providing services to taxonomists for standard genome sequencing and annotation.</title>
        <authorList>
            <consortium name="The Broad Institute Genomics Platform"/>
            <consortium name="The Broad Institute Genome Sequencing Center for Infectious Disease"/>
            <person name="Wu L."/>
            <person name="Ma J."/>
        </authorList>
    </citation>
    <scope>NUCLEOTIDE SEQUENCE [LARGE SCALE GENOMIC DNA]</scope>
    <source>
        <strain evidence="3">CGMCC 1.15197</strain>
    </source>
</reference>
<dbReference type="Proteomes" id="UP000632273">
    <property type="component" value="Unassembled WGS sequence"/>
</dbReference>
<evidence type="ECO:0000313" key="2">
    <source>
        <dbReference type="EMBL" id="GGF16049.1"/>
    </source>
</evidence>
<feature type="chain" id="PRO_5046337894" description="VCBS repeat-containing protein" evidence="1">
    <location>
        <begin position="24"/>
        <end position="592"/>
    </location>
</feature>
<dbReference type="PANTHER" id="PTHR43118:SF1">
    <property type="entry name" value="RHAMNOGALACTURONAN LYASE (EUROFUNG)"/>
    <property type="match status" value="1"/>
</dbReference>
<gene>
    <name evidence="2" type="ORF">GCM10011383_29260</name>
</gene>
<dbReference type="InterPro" id="IPR028994">
    <property type="entry name" value="Integrin_alpha_N"/>
</dbReference>
<dbReference type="Gene3D" id="2.130.10.10">
    <property type="entry name" value="YVTN repeat-like/Quinoprotein amine dehydrogenase"/>
    <property type="match status" value="1"/>
</dbReference>